<dbReference type="PANTHER" id="PTHR15654:SF2">
    <property type="entry name" value="COILED-COIL DOMAIN-CONTAINING PROTEIN 113"/>
    <property type="match status" value="1"/>
</dbReference>
<keyword evidence="2" id="KW-0970">Cilium biogenesis/degradation</keyword>
<feature type="coiled-coil region" evidence="7">
    <location>
        <begin position="110"/>
        <end position="137"/>
    </location>
</feature>
<dbReference type="Pfam" id="PF13870">
    <property type="entry name" value="CCDC113_CCDC96_CC"/>
    <property type="match status" value="1"/>
</dbReference>
<feature type="domain" description="CCDC113/CCDC96 coiled-coil" evidence="9">
    <location>
        <begin position="105"/>
        <end position="269"/>
    </location>
</feature>
<evidence type="ECO:0000256" key="6">
    <source>
        <dbReference type="ARBA" id="ARBA00044798"/>
    </source>
</evidence>
<evidence type="ECO:0000256" key="4">
    <source>
        <dbReference type="ARBA" id="ARBA00023273"/>
    </source>
</evidence>
<feature type="coiled-coil region" evidence="7">
    <location>
        <begin position="173"/>
        <end position="260"/>
    </location>
</feature>
<dbReference type="GO" id="GO:0005930">
    <property type="term" value="C:axoneme"/>
    <property type="evidence" value="ECO:0007669"/>
    <property type="project" value="TreeGrafter"/>
</dbReference>
<feature type="region of interest" description="Disordered" evidence="8">
    <location>
        <begin position="272"/>
        <end position="301"/>
    </location>
</feature>
<dbReference type="AlphaFoldDB" id="A0A9N7UW39"/>
<dbReference type="GO" id="GO:0036064">
    <property type="term" value="C:ciliary basal body"/>
    <property type="evidence" value="ECO:0007669"/>
    <property type="project" value="TreeGrafter"/>
</dbReference>
<dbReference type="PANTHER" id="PTHR15654">
    <property type="entry name" value="COILED-COIL DOMAIN-CONTAINING PROTEIN 113-RELATED"/>
    <property type="match status" value="1"/>
</dbReference>
<reference evidence="10" key="1">
    <citation type="submission" date="2020-03" db="EMBL/GenBank/DDBJ databases">
        <authorList>
            <person name="Weist P."/>
        </authorList>
    </citation>
    <scope>NUCLEOTIDE SEQUENCE</scope>
</reference>
<keyword evidence="11" id="KW-1185">Reference proteome</keyword>
<organism evidence="10 11">
    <name type="scientific">Pleuronectes platessa</name>
    <name type="common">European plaice</name>
    <dbReference type="NCBI Taxonomy" id="8262"/>
    <lineage>
        <taxon>Eukaryota</taxon>
        <taxon>Metazoa</taxon>
        <taxon>Chordata</taxon>
        <taxon>Craniata</taxon>
        <taxon>Vertebrata</taxon>
        <taxon>Euteleostomi</taxon>
        <taxon>Actinopterygii</taxon>
        <taxon>Neopterygii</taxon>
        <taxon>Teleostei</taxon>
        <taxon>Neoteleostei</taxon>
        <taxon>Acanthomorphata</taxon>
        <taxon>Carangaria</taxon>
        <taxon>Pleuronectiformes</taxon>
        <taxon>Pleuronectoidei</taxon>
        <taxon>Pleuronectidae</taxon>
        <taxon>Pleuronectes</taxon>
    </lineage>
</organism>
<evidence type="ECO:0000313" key="11">
    <source>
        <dbReference type="Proteomes" id="UP001153269"/>
    </source>
</evidence>
<feature type="compositionally biased region" description="Gly residues" evidence="8">
    <location>
        <begin position="292"/>
        <end position="301"/>
    </location>
</feature>
<evidence type="ECO:0000256" key="2">
    <source>
        <dbReference type="ARBA" id="ARBA00022794"/>
    </source>
</evidence>
<keyword evidence="3 7" id="KW-0175">Coiled coil</keyword>
<proteinExistence type="inferred from homology"/>
<gene>
    <name evidence="10" type="ORF">PLEPLA_LOCUS25408</name>
</gene>
<comment type="caution">
    <text evidence="10">The sequence shown here is derived from an EMBL/GenBank/DDBJ whole genome shotgun (WGS) entry which is preliminary data.</text>
</comment>
<name>A0A9N7UW39_PLEPL</name>
<dbReference type="Proteomes" id="UP001153269">
    <property type="component" value="Unassembled WGS sequence"/>
</dbReference>
<evidence type="ECO:0000256" key="5">
    <source>
        <dbReference type="ARBA" id="ARBA00044506"/>
    </source>
</evidence>
<comment type="subcellular location">
    <subcellularLocation>
        <location evidence="1">Cell projection</location>
        <location evidence="1">Cilium</location>
    </subcellularLocation>
</comment>
<evidence type="ECO:0000259" key="9">
    <source>
        <dbReference type="Pfam" id="PF13870"/>
    </source>
</evidence>
<accession>A0A9N7UW39</accession>
<comment type="similarity">
    <text evidence="5">Belongs to the CFAP263 family.</text>
</comment>
<protein>
    <recommendedName>
        <fullName evidence="6">Cilia- and flagella-associated protein 263</fullName>
    </recommendedName>
</protein>
<sequence length="301" mass="34625">MEGGGRRRRSRSSTSDRPVQLTLEQKLFIAQSEIKATQQDREDLKRRSELVQDNYKASMEVSEMCLAEIRKAKKKFECRILKPMKDTSLEVKDPEKVLQCLRDKSKDNQLEKLHLKIQALKLEEKKLQQKLQLSKEMGKAEFKKEIIQEKTEQREDKNPDELKVKSLTVQRILSSHKEKLQSATMELKELNHEISNREQMLVRLDADIQHAEEKRSSAEALSQHLRCQMADYQAPDVPEYMQVKAKHKKLQQSIHTWERKVTIAEMALKTQTKARAKQRGALTPADSTAAGAGSGGDLVPQ</sequence>
<evidence type="ECO:0000256" key="1">
    <source>
        <dbReference type="ARBA" id="ARBA00004138"/>
    </source>
</evidence>
<evidence type="ECO:0000313" key="10">
    <source>
        <dbReference type="EMBL" id="CAB1437426.1"/>
    </source>
</evidence>
<dbReference type="EMBL" id="CADEAL010002024">
    <property type="protein sequence ID" value="CAB1437426.1"/>
    <property type="molecule type" value="Genomic_DNA"/>
</dbReference>
<dbReference type="InterPro" id="IPR025254">
    <property type="entry name" value="CCDC113/CCDC96_CC"/>
</dbReference>
<evidence type="ECO:0000256" key="3">
    <source>
        <dbReference type="ARBA" id="ARBA00023054"/>
    </source>
</evidence>
<keyword evidence="4" id="KW-0966">Cell projection</keyword>
<dbReference type="GO" id="GO:0060271">
    <property type="term" value="P:cilium assembly"/>
    <property type="evidence" value="ECO:0007669"/>
    <property type="project" value="TreeGrafter"/>
</dbReference>
<evidence type="ECO:0000256" key="7">
    <source>
        <dbReference type="SAM" id="Coils"/>
    </source>
</evidence>
<feature type="coiled-coil region" evidence="7">
    <location>
        <begin position="27"/>
        <end position="54"/>
    </location>
</feature>
<evidence type="ECO:0000256" key="8">
    <source>
        <dbReference type="SAM" id="MobiDB-lite"/>
    </source>
</evidence>
<dbReference type="InterPro" id="IPR051885">
    <property type="entry name" value="CC_CF"/>
</dbReference>